<dbReference type="Pfam" id="PF03136">
    <property type="entry name" value="Pup_ligase"/>
    <property type="match status" value="1"/>
</dbReference>
<dbReference type="GO" id="GO:0010498">
    <property type="term" value="P:proteasomal protein catabolic process"/>
    <property type="evidence" value="ECO:0007669"/>
    <property type="project" value="InterPro"/>
</dbReference>
<dbReference type="InterPro" id="IPR004347">
    <property type="entry name" value="Pup_ligase/deamidase"/>
</dbReference>
<reference evidence="2" key="1">
    <citation type="submission" date="2020-05" db="EMBL/GenBank/DDBJ databases">
        <authorList>
            <person name="Chiriac C."/>
            <person name="Salcher M."/>
            <person name="Ghai R."/>
            <person name="Kavagutti S V."/>
        </authorList>
    </citation>
    <scope>NUCLEOTIDE SEQUENCE</scope>
</reference>
<dbReference type="NCBIfam" id="TIGR03688">
    <property type="entry name" value="depupylase_Dop"/>
    <property type="match status" value="1"/>
</dbReference>
<protein>
    <submittedName>
        <fullName evidence="2">Unannotated protein</fullName>
    </submittedName>
</protein>
<dbReference type="GO" id="GO:0016811">
    <property type="term" value="F:hydrolase activity, acting on carbon-nitrogen (but not peptide) bonds, in linear amides"/>
    <property type="evidence" value="ECO:0007669"/>
    <property type="project" value="InterPro"/>
</dbReference>
<dbReference type="EMBL" id="CAFAAB010000044">
    <property type="protein sequence ID" value="CAB4780851.1"/>
    <property type="molecule type" value="Genomic_DNA"/>
</dbReference>
<evidence type="ECO:0000313" key="2">
    <source>
        <dbReference type="EMBL" id="CAB4780851.1"/>
    </source>
</evidence>
<name>A0A6J6W7J9_9ZZZZ</name>
<organism evidence="2">
    <name type="scientific">freshwater metagenome</name>
    <dbReference type="NCBI Taxonomy" id="449393"/>
    <lineage>
        <taxon>unclassified sequences</taxon>
        <taxon>metagenomes</taxon>
        <taxon>ecological metagenomes</taxon>
    </lineage>
</organism>
<comment type="similarity">
    <text evidence="1">Belongs to the Pup ligase/Pup deamidase family. Pup deamidase subfamily.</text>
</comment>
<dbReference type="GO" id="GO:0070490">
    <property type="term" value="P:protein pupylation"/>
    <property type="evidence" value="ECO:0007669"/>
    <property type="project" value="TreeGrafter"/>
</dbReference>
<evidence type="ECO:0000256" key="1">
    <source>
        <dbReference type="ARBA" id="ARBA00009114"/>
    </source>
</evidence>
<dbReference type="InterPro" id="IPR022366">
    <property type="entry name" value="Pup_deamidase"/>
</dbReference>
<sequence length="496" mass="54990">MAIAKVLGIETEYGITGGPDGDPVTASSILVNAFARNGETRVNWDFGDESPANDARHMPLLTSVAPLVESHLANTVLTNGARFYVDHAHPEYSSPECRTPLSGLLYDRAGEDVLLHAVRVANDNALDTPPITVYKNNSDGKGNSYGTHENYLVERAIPFPEIVRAMAPHLLSRQVILGAGKVGYETEYFEDLAPRFQLAQRSEFFEELVGLETTLKRPIVNTRDEPHGDPERFRRLHVIIGDANMSEVATFVKLGSTAILLAILEDQGADVFPPMPRTPVRAVRAFGADLTLRQGQEAVDGTTRSAWDYQDELWTLANRYVAGGDGSAVASEAELHLLLMQWREMLDGVRDNPESVADRVDWVAKLRLVNGFKERHNLRDEDPRFRAIDIQYHDIRPSKSLARRAGLRSLLKPEAIGEAFHNPPSDTRAYFRGRCIAQYPNEIAAANWDSIIFDLGVDPLHRVPMMDPLKGTAELLGELLDKAKTAEELLRALGTL</sequence>
<dbReference type="GO" id="GO:0005524">
    <property type="term" value="F:ATP binding"/>
    <property type="evidence" value="ECO:0007669"/>
    <property type="project" value="TreeGrafter"/>
</dbReference>
<dbReference type="GO" id="GO:0008233">
    <property type="term" value="F:peptidase activity"/>
    <property type="evidence" value="ECO:0007669"/>
    <property type="project" value="InterPro"/>
</dbReference>
<gene>
    <name evidence="2" type="ORF">UFOPK2958_00526</name>
</gene>
<dbReference type="AlphaFoldDB" id="A0A6J6W7J9"/>
<accession>A0A6J6W7J9</accession>
<dbReference type="PANTHER" id="PTHR42307">
    <property type="entry name" value="PUP DEAMIDASE/DEPUPYLASE"/>
    <property type="match status" value="1"/>
</dbReference>
<dbReference type="GO" id="GO:0019941">
    <property type="term" value="P:modification-dependent protein catabolic process"/>
    <property type="evidence" value="ECO:0007669"/>
    <property type="project" value="InterPro"/>
</dbReference>
<dbReference type="PANTHER" id="PTHR42307:SF2">
    <property type="entry name" value="PUP DEAMIDASE_DEPUPYLASE"/>
    <property type="match status" value="1"/>
</dbReference>
<proteinExistence type="inferred from homology"/>